<evidence type="ECO:0000256" key="2">
    <source>
        <dbReference type="ARBA" id="ARBA00008954"/>
    </source>
</evidence>
<reference evidence="10 11" key="1">
    <citation type="submission" date="2015-11" db="EMBL/GenBank/DDBJ databases">
        <title>Genomic analysis of 38 Legionella species identifies large and diverse effector repertoires.</title>
        <authorList>
            <person name="Burstein D."/>
            <person name="Amaro F."/>
            <person name="Zusman T."/>
            <person name="Lifshitz Z."/>
            <person name="Cohen O."/>
            <person name="Gilbert J.A."/>
            <person name="Pupko T."/>
            <person name="Shuman H.A."/>
            <person name="Segal G."/>
        </authorList>
    </citation>
    <scope>NUCLEOTIDE SEQUENCE [LARGE SCALE GENOMIC DNA]</scope>
    <source>
        <strain evidence="10 11">ATCC 700990</strain>
    </source>
</reference>
<dbReference type="Gene3D" id="3.40.640.10">
    <property type="entry name" value="Type I PLP-dependent aspartate aminotransferase-like (Major domain)"/>
    <property type="match status" value="1"/>
</dbReference>
<evidence type="ECO:0000313" key="11">
    <source>
        <dbReference type="Proteomes" id="UP000054736"/>
    </source>
</evidence>
<evidence type="ECO:0000256" key="6">
    <source>
        <dbReference type="ARBA" id="ARBA00022679"/>
    </source>
</evidence>
<evidence type="ECO:0000256" key="9">
    <source>
        <dbReference type="RuleBase" id="RU003560"/>
    </source>
</evidence>
<comment type="subunit">
    <text evidence="3">Homotetramer.</text>
</comment>
<protein>
    <recommendedName>
        <fullName evidence="4">alanine--glyoxylate transaminase</fullName>
        <ecNumber evidence="4">2.6.1.44</ecNumber>
    </recommendedName>
</protein>
<dbReference type="STRING" id="1212489.Ldro_2177"/>
<keyword evidence="7 9" id="KW-0663">Pyridoxal phosphate</keyword>
<dbReference type="AlphaFoldDB" id="A0A0W0SRJ2"/>
<evidence type="ECO:0000256" key="7">
    <source>
        <dbReference type="ARBA" id="ARBA00022898"/>
    </source>
</evidence>
<dbReference type="InterPro" id="IPR049704">
    <property type="entry name" value="Aminotrans_3_PPA_site"/>
</dbReference>
<proteinExistence type="inferred from homology"/>
<dbReference type="SUPFAM" id="SSF53383">
    <property type="entry name" value="PLP-dependent transferases"/>
    <property type="match status" value="1"/>
</dbReference>
<evidence type="ECO:0000313" key="10">
    <source>
        <dbReference type="EMBL" id="KTC85852.1"/>
    </source>
</evidence>
<organism evidence="10 11">
    <name type="scientific">Legionella drozanskii LLAP-1</name>
    <dbReference type="NCBI Taxonomy" id="1212489"/>
    <lineage>
        <taxon>Bacteria</taxon>
        <taxon>Pseudomonadati</taxon>
        <taxon>Pseudomonadota</taxon>
        <taxon>Gammaproteobacteria</taxon>
        <taxon>Legionellales</taxon>
        <taxon>Legionellaceae</taxon>
        <taxon>Legionella</taxon>
    </lineage>
</organism>
<comment type="similarity">
    <text evidence="2 9">Belongs to the class-III pyridoxal-phosphate-dependent aminotransferase family.</text>
</comment>
<keyword evidence="5 10" id="KW-0032">Aminotransferase</keyword>
<comment type="cofactor">
    <cofactor evidence="1">
        <name>pyridoxal 5'-phosphate</name>
        <dbReference type="ChEBI" id="CHEBI:597326"/>
    </cofactor>
</comment>
<dbReference type="OrthoDB" id="9801052at2"/>
<dbReference type="PANTHER" id="PTHR45688:SF3">
    <property type="entry name" value="ALANINE--GLYOXYLATE AMINOTRANSFERASE 2, MITOCHONDRIAL"/>
    <property type="match status" value="1"/>
</dbReference>
<dbReference type="InterPro" id="IPR015422">
    <property type="entry name" value="PyrdxlP-dep_Trfase_small"/>
</dbReference>
<dbReference type="PANTHER" id="PTHR45688">
    <property type="match status" value="1"/>
</dbReference>
<evidence type="ECO:0000256" key="5">
    <source>
        <dbReference type="ARBA" id="ARBA00022576"/>
    </source>
</evidence>
<sequence length="436" mass="47427">MNENNNSALINFRKNHFLPTAALYYKNPVQLTKAQGVYTWDSEGKRYLDAIGGIVCISAGHNHPKIKKALIDAIENDTIQHTSLLYLHQAPVEAAKHLLEEAPNGMDRVSFTNSGSEANELAIMAARHATGETMVVNVRHSYHGGTSATLASCGLSIWRFKAQPVTAVTSALEPYCYRCPFKQKPESCALECAKNVETTIQNSTHGKIAAFILEPVMGVGGFITPPEAYFSEVSRIVHNYGGKYISDEVQTGAGRCGGDFLLTKTLGIDADMVTMAKGFGNGAAVGAVLMKTEVAETMTGKTYFNTFAADPLQMIQAKLTMEIIKEEQLVENARIMGNLLKDGLNQLGNKHSLIGDVRGRGLLLGVELVKDRKTKTPATEEALQLMELCKEKGLLIGRGGQWGSVLRIAPPLTINREEVNFMLETIDRALSELPSA</sequence>
<dbReference type="CDD" id="cd00610">
    <property type="entry name" value="OAT_like"/>
    <property type="match status" value="1"/>
</dbReference>
<dbReference type="PATRIC" id="fig|1212489.4.peg.2300"/>
<dbReference type="RefSeq" id="WP_058496451.1">
    <property type="nucleotide sequence ID" value="NZ_CAAAIU010000001.1"/>
</dbReference>
<dbReference type="EC" id="2.6.1.44" evidence="4"/>
<dbReference type="InterPro" id="IPR015424">
    <property type="entry name" value="PyrdxlP-dep_Trfase"/>
</dbReference>
<dbReference type="GO" id="GO:0008453">
    <property type="term" value="F:alanine-glyoxylate transaminase activity"/>
    <property type="evidence" value="ECO:0007669"/>
    <property type="project" value="UniProtKB-EC"/>
</dbReference>
<keyword evidence="8" id="KW-0809">Transit peptide</keyword>
<name>A0A0W0SRJ2_9GAMM</name>
<evidence type="ECO:0000256" key="4">
    <source>
        <dbReference type="ARBA" id="ARBA00013049"/>
    </source>
</evidence>
<evidence type="ECO:0000256" key="3">
    <source>
        <dbReference type="ARBA" id="ARBA00011881"/>
    </source>
</evidence>
<dbReference type="Gene3D" id="3.90.1150.10">
    <property type="entry name" value="Aspartate Aminotransferase, domain 1"/>
    <property type="match status" value="1"/>
</dbReference>
<accession>A0A0W0SRJ2</accession>
<dbReference type="Pfam" id="PF00202">
    <property type="entry name" value="Aminotran_3"/>
    <property type="match status" value="1"/>
</dbReference>
<dbReference type="InterPro" id="IPR005814">
    <property type="entry name" value="Aminotrans_3"/>
</dbReference>
<comment type="caution">
    <text evidence="10">The sequence shown here is derived from an EMBL/GenBank/DDBJ whole genome shotgun (WGS) entry which is preliminary data.</text>
</comment>
<keyword evidence="11" id="KW-1185">Reference proteome</keyword>
<evidence type="ECO:0000256" key="8">
    <source>
        <dbReference type="ARBA" id="ARBA00022946"/>
    </source>
</evidence>
<keyword evidence="6 10" id="KW-0808">Transferase</keyword>
<dbReference type="EMBL" id="LNXY01000027">
    <property type="protein sequence ID" value="KTC85852.1"/>
    <property type="molecule type" value="Genomic_DNA"/>
</dbReference>
<dbReference type="InterPro" id="IPR015421">
    <property type="entry name" value="PyrdxlP-dep_Trfase_major"/>
</dbReference>
<dbReference type="GO" id="GO:0030170">
    <property type="term" value="F:pyridoxal phosphate binding"/>
    <property type="evidence" value="ECO:0007669"/>
    <property type="project" value="InterPro"/>
</dbReference>
<dbReference type="PROSITE" id="PS00600">
    <property type="entry name" value="AA_TRANSFER_CLASS_3"/>
    <property type="match status" value="1"/>
</dbReference>
<dbReference type="Proteomes" id="UP000054736">
    <property type="component" value="Unassembled WGS sequence"/>
</dbReference>
<gene>
    <name evidence="10" type="ORF">Ldro_2177</name>
</gene>
<dbReference type="PIRSF" id="PIRSF000521">
    <property type="entry name" value="Transaminase_4ab_Lys_Orn"/>
    <property type="match status" value="1"/>
</dbReference>
<evidence type="ECO:0000256" key="1">
    <source>
        <dbReference type="ARBA" id="ARBA00001933"/>
    </source>
</evidence>